<dbReference type="FunFam" id="2.60.40.790:FF:000012">
    <property type="entry name" value="SGT1 homolog, MIS12 kinetochore complex assembly cochaperone"/>
    <property type="match status" value="1"/>
</dbReference>
<dbReference type="Gene3D" id="1.25.40.10">
    <property type="entry name" value="Tetratricopeptide repeat domain"/>
    <property type="match status" value="1"/>
</dbReference>
<evidence type="ECO:0000313" key="6">
    <source>
        <dbReference type="EMBL" id="KAK8773625.1"/>
    </source>
</evidence>
<dbReference type="InterPro" id="IPR011990">
    <property type="entry name" value="TPR-like_helical_dom_sf"/>
</dbReference>
<dbReference type="Gene3D" id="2.60.40.790">
    <property type="match status" value="1"/>
</dbReference>
<keyword evidence="7" id="KW-1185">Reference proteome</keyword>
<evidence type="ECO:0000259" key="5">
    <source>
        <dbReference type="PROSITE" id="PS51203"/>
    </source>
</evidence>
<name>A0AAQ4EFN5_AMBAM</name>
<dbReference type="PROSITE" id="PS50005">
    <property type="entry name" value="TPR"/>
    <property type="match status" value="1"/>
</dbReference>
<comment type="similarity">
    <text evidence="1">Belongs to the SGT1 family.</text>
</comment>
<feature type="compositionally biased region" description="Basic and acidic residues" evidence="3">
    <location>
        <begin position="326"/>
        <end position="335"/>
    </location>
</feature>
<evidence type="ECO:0000256" key="3">
    <source>
        <dbReference type="SAM" id="MobiDB-lite"/>
    </source>
</evidence>
<dbReference type="InterPro" id="IPR008978">
    <property type="entry name" value="HSP20-like_chaperone"/>
</dbReference>
<dbReference type="Pfam" id="PF13181">
    <property type="entry name" value="TPR_8"/>
    <property type="match status" value="1"/>
</dbReference>
<comment type="caution">
    <text evidence="6">The sequence shown here is derived from an EMBL/GenBank/DDBJ whole genome shotgun (WGS) entry which is preliminary data.</text>
</comment>
<evidence type="ECO:0000259" key="4">
    <source>
        <dbReference type="PROSITE" id="PS51048"/>
    </source>
</evidence>
<organism evidence="6 7">
    <name type="scientific">Amblyomma americanum</name>
    <name type="common">Lone star tick</name>
    <dbReference type="NCBI Taxonomy" id="6943"/>
    <lineage>
        <taxon>Eukaryota</taxon>
        <taxon>Metazoa</taxon>
        <taxon>Ecdysozoa</taxon>
        <taxon>Arthropoda</taxon>
        <taxon>Chelicerata</taxon>
        <taxon>Arachnida</taxon>
        <taxon>Acari</taxon>
        <taxon>Parasitiformes</taxon>
        <taxon>Ixodida</taxon>
        <taxon>Ixodoidea</taxon>
        <taxon>Ixodidae</taxon>
        <taxon>Amblyomminae</taxon>
        <taxon>Amblyomma</taxon>
    </lineage>
</organism>
<proteinExistence type="inferred from homology"/>
<dbReference type="Proteomes" id="UP001321473">
    <property type="component" value="Unassembled WGS sequence"/>
</dbReference>
<dbReference type="Pfam" id="PF05002">
    <property type="entry name" value="SGS"/>
    <property type="match status" value="1"/>
</dbReference>
<feature type="domain" description="CS" evidence="5">
    <location>
        <begin position="136"/>
        <end position="225"/>
    </location>
</feature>
<protein>
    <recommendedName>
        <fullName evidence="8">Suppressor of g2 allele of skp1</fullName>
    </recommendedName>
</protein>
<dbReference type="InterPro" id="IPR007052">
    <property type="entry name" value="CS_dom"/>
</dbReference>
<dbReference type="SMART" id="SM00028">
    <property type="entry name" value="TPR"/>
    <property type="match status" value="2"/>
</dbReference>
<dbReference type="PANTHER" id="PTHR45862">
    <property type="entry name" value="PROTEIN SGT1 HOMOLOG"/>
    <property type="match status" value="1"/>
</dbReference>
<dbReference type="Pfam" id="PF04969">
    <property type="entry name" value="CS"/>
    <property type="match status" value="1"/>
</dbReference>
<dbReference type="PROSITE" id="PS51203">
    <property type="entry name" value="CS"/>
    <property type="match status" value="1"/>
</dbReference>
<sequence length="335" mass="37680">MAGTVADLLSRANSLFVDENYAPALKLYNEAVELDPSNSEIYMKRSHANFKLGNWEATIADVDRAHKDGCTNARALLRKGQAAFHLDRYDVAKAALEEGAKLGGSKEFDDWIEKCNAEIKLLEEAKREMPPPPPAPAKIRHEWYQTESHVIITILLKNQKPENIETEFADTAIWFAAQLPSGDKYELSLQLAHPVFGEETTYKCYSTKVEIKAKKQEGIRWSSLEYDESASLCPAPAMFSVPEATVIEKVPPVFKTKNWDSIVKETENEKEEGDAALNALFQKIYAEGSDDVKRAMNKSFMESGGTVLSTNWDEISSHTTPVKPPEGMEYRKWQQ</sequence>
<dbReference type="GO" id="GO:0005737">
    <property type="term" value="C:cytoplasm"/>
    <property type="evidence" value="ECO:0007669"/>
    <property type="project" value="UniProtKB-ARBA"/>
</dbReference>
<evidence type="ECO:0008006" key="8">
    <source>
        <dbReference type="Google" id="ProtNLM"/>
    </source>
</evidence>
<dbReference type="PROSITE" id="PS51048">
    <property type="entry name" value="SGS"/>
    <property type="match status" value="1"/>
</dbReference>
<dbReference type="SUPFAM" id="SSF49764">
    <property type="entry name" value="HSP20-like chaperones"/>
    <property type="match status" value="1"/>
</dbReference>
<accession>A0AAQ4EFN5</accession>
<dbReference type="SUPFAM" id="SSF48452">
    <property type="entry name" value="TPR-like"/>
    <property type="match status" value="1"/>
</dbReference>
<dbReference type="InterPro" id="IPR044563">
    <property type="entry name" value="Sgt1-like"/>
</dbReference>
<feature type="domain" description="SGS" evidence="4">
    <location>
        <begin position="246"/>
        <end position="335"/>
    </location>
</feature>
<dbReference type="InterPro" id="IPR007699">
    <property type="entry name" value="SGS_dom"/>
</dbReference>
<dbReference type="AlphaFoldDB" id="A0AAQ4EFN5"/>
<evidence type="ECO:0000256" key="2">
    <source>
        <dbReference type="PROSITE-ProRule" id="PRU00339"/>
    </source>
</evidence>
<dbReference type="InterPro" id="IPR019734">
    <property type="entry name" value="TPR_rpt"/>
</dbReference>
<evidence type="ECO:0000256" key="1">
    <source>
        <dbReference type="ARBA" id="ARBA00008509"/>
    </source>
</evidence>
<reference evidence="6 7" key="1">
    <citation type="journal article" date="2023" name="Arcadia Sci">
        <title>De novo assembly of a long-read Amblyomma americanum tick genome.</title>
        <authorList>
            <person name="Chou S."/>
            <person name="Poskanzer K.E."/>
            <person name="Rollins M."/>
            <person name="Thuy-Boun P.S."/>
        </authorList>
    </citation>
    <scope>NUCLEOTIDE SEQUENCE [LARGE SCALE GENOMIC DNA]</scope>
    <source>
        <strain evidence="6">F_SG_1</strain>
        <tissue evidence="6">Salivary glands</tissue>
    </source>
</reference>
<dbReference type="GO" id="GO:0051087">
    <property type="term" value="F:protein-folding chaperone binding"/>
    <property type="evidence" value="ECO:0007669"/>
    <property type="project" value="InterPro"/>
</dbReference>
<dbReference type="EMBL" id="JARKHS020016568">
    <property type="protein sequence ID" value="KAK8773625.1"/>
    <property type="molecule type" value="Genomic_DNA"/>
</dbReference>
<keyword evidence="2" id="KW-0802">TPR repeat</keyword>
<evidence type="ECO:0000313" key="7">
    <source>
        <dbReference type="Proteomes" id="UP001321473"/>
    </source>
</evidence>
<feature type="region of interest" description="Disordered" evidence="3">
    <location>
        <begin position="313"/>
        <end position="335"/>
    </location>
</feature>
<feature type="repeat" description="TPR" evidence="2">
    <location>
        <begin position="5"/>
        <end position="38"/>
    </location>
</feature>
<gene>
    <name evidence="6" type="ORF">V5799_011842</name>
</gene>